<dbReference type="GO" id="GO:0046688">
    <property type="term" value="P:response to copper ion"/>
    <property type="evidence" value="ECO:0007669"/>
    <property type="project" value="UniProtKB-UniRule"/>
</dbReference>
<comment type="function">
    <text evidence="6">Involved in copper resistance.</text>
</comment>
<keyword evidence="6" id="KW-0186">Copper</keyword>
<feature type="domain" description="Copper resistance protein D" evidence="7">
    <location>
        <begin position="191"/>
        <end position="285"/>
    </location>
</feature>
<dbReference type="EMBL" id="CP039852">
    <property type="protein sequence ID" value="QCZ93726.1"/>
    <property type="molecule type" value="Genomic_DNA"/>
</dbReference>
<feature type="transmembrane region" description="Helical" evidence="6">
    <location>
        <begin position="229"/>
        <end position="248"/>
    </location>
</feature>
<feature type="transmembrane region" description="Helical" evidence="6">
    <location>
        <begin position="125"/>
        <end position="144"/>
    </location>
</feature>
<evidence type="ECO:0000313" key="9">
    <source>
        <dbReference type="Proteomes" id="UP000304912"/>
    </source>
</evidence>
<evidence type="ECO:0000256" key="1">
    <source>
        <dbReference type="ARBA" id="ARBA00004651"/>
    </source>
</evidence>
<name>A0A5B7YEM6_9ALTE</name>
<comment type="similarity">
    <text evidence="6">Belongs to the CopD family.</text>
</comment>
<evidence type="ECO:0000259" key="7">
    <source>
        <dbReference type="Pfam" id="PF05425"/>
    </source>
</evidence>
<keyword evidence="6" id="KW-0997">Cell inner membrane</keyword>
<feature type="transmembrane region" description="Helical" evidence="6">
    <location>
        <begin position="198"/>
        <end position="217"/>
    </location>
</feature>
<dbReference type="RefSeq" id="WP_139756470.1">
    <property type="nucleotide sequence ID" value="NZ_CP039852.1"/>
</dbReference>
<evidence type="ECO:0000313" key="8">
    <source>
        <dbReference type="EMBL" id="QCZ93726.1"/>
    </source>
</evidence>
<feature type="transmembrane region" description="Helical" evidence="6">
    <location>
        <begin position="156"/>
        <end position="178"/>
    </location>
</feature>
<evidence type="ECO:0000256" key="3">
    <source>
        <dbReference type="ARBA" id="ARBA00022692"/>
    </source>
</evidence>
<gene>
    <name evidence="8" type="ORF">FBQ74_09570</name>
</gene>
<dbReference type="KEGG" id="salk:FBQ74_09570"/>
<evidence type="ECO:0000256" key="4">
    <source>
        <dbReference type="ARBA" id="ARBA00022989"/>
    </source>
</evidence>
<sequence length="294" mass="32532">MFDVLQVTGKFLTYFGYVAIAGAFYAPLLCNEVPDADAGQSIVKKYLRGCIVALIFAIVGTVLWFFAKTGALASRGIDGAFDPLMLKIVWSAAPGDALLVKTLAFFGALMVIIRYQSAQYKPGKMFYIGMGLPMVIAAFSSTLTGHIFEQAMPEHIALIVHIITISWWAASLPLLIQLAYQYPPSHVRRYMLRFGRDAWVPIVLLILTGVGMIYSLADLPEALYRTLYGNLFMVKASLVLVMLCLATWHKWFLVPRLVNNTPETVVRSVQVESIIALIVLLTTAVFTTFTGPHD</sequence>
<dbReference type="InterPro" id="IPR008457">
    <property type="entry name" value="Cu-R_CopD_dom"/>
</dbReference>
<dbReference type="GO" id="GO:0006825">
    <property type="term" value="P:copper ion transport"/>
    <property type="evidence" value="ECO:0007669"/>
    <property type="project" value="InterPro"/>
</dbReference>
<feature type="transmembrane region" description="Helical" evidence="6">
    <location>
        <begin position="269"/>
        <end position="289"/>
    </location>
</feature>
<evidence type="ECO:0000256" key="5">
    <source>
        <dbReference type="ARBA" id="ARBA00023136"/>
    </source>
</evidence>
<feature type="transmembrane region" description="Helical" evidence="6">
    <location>
        <begin position="12"/>
        <end position="34"/>
    </location>
</feature>
<keyword evidence="5 6" id="KW-0472">Membrane</keyword>
<organism evidence="8 9">
    <name type="scientific">Salinimonas iocasae</name>
    <dbReference type="NCBI Taxonomy" id="2572577"/>
    <lineage>
        <taxon>Bacteria</taxon>
        <taxon>Pseudomonadati</taxon>
        <taxon>Pseudomonadota</taxon>
        <taxon>Gammaproteobacteria</taxon>
        <taxon>Alteromonadales</taxon>
        <taxon>Alteromonadaceae</taxon>
        <taxon>Alteromonas/Salinimonas group</taxon>
        <taxon>Salinimonas</taxon>
    </lineage>
</organism>
<proteinExistence type="inferred from homology"/>
<dbReference type="GO" id="GO:0005886">
    <property type="term" value="C:plasma membrane"/>
    <property type="evidence" value="ECO:0007669"/>
    <property type="project" value="UniProtKB-SubCell"/>
</dbReference>
<dbReference type="PANTHER" id="PTHR34820:SF4">
    <property type="entry name" value="INNER MEMBRANE PROTEIN YEBZ"/>
    <property type="match status" value="1"/>
</dbReference>
<reference evidence="8 9" key="1">
    <citation type="submission" date="2019-04" db="EMBL/GenBank/DDBJ databases">
        <title>Salinimonas iocasae sp. nov., a halophilic bacterium isolated from the outer tube casing of tubeworms in Okinawa Trough.</title>
        <authorList>
            <person name="Zhang H."/>
            <person name="Wang H."/>
            <person name="Li C."/>
        </authorList>
    </citation>
    <scope>NUCLEOTIDE SEQUENCE [LARGE SCALE GENOMIC DNA]</scope>
    <source>
        <strain evidence="8 9">KX18D6</strain>
    </source>
</reference>
<accession>A0A5B7YEM6</accession>
<dbReference type="PANTHER" id="PTHR34820">
    <property type="entry name" value="INNER MEMBRANE PROTEIN YEBZ"/>
    <property type="match status" value="1"/>
</dbReference>
<evidence type="ECO:0000256" key="6">
    <source>
        <dbReference type="RuleBase" id="RU369037"/>
    </source>
</evidence>
<keyword evidence="3 6" id="KW-0812">Transmembrane</keyword>
<comment type="subcellular location">
    <subcellularLocation>
        <location evidence="6">Cell inner membrane</location>
        <topology evidence="6">Multi-pass membrane protein</topology>
    </subcellularLocation>
    <subcellularLocation>
        <location evidence="1">Cell membrane</location>
        <topology evidence="1">Multi-pass membrane protein</topology>
    </subcellularLocation>
</comment>
<dbReference type="Pfam" id="PF05425">
    <property type="entry name" value="CopD"/>
    <property type="match status" value="1"/>
</dbReference>
<protein>
    <recommendedName>
        <fullName evidence="6">Copper resistance protein D</fullName>
    </recommendedName>
</protein>
<dbReference type="Proteomes" id="UP000304912">
    <property type="component" value="Chromosome"/>
</dbReference>
<evidence type="ECO:0000256" key="2">
    <source>
        <dbReference type="ARBA" id="ARBA00022475"/>
    </source>
</evidence>
<keyword evidence="4 6" id="KW-1133">Transmembrane helix</keyword>
<feature type="transmembrane region" description="Helical" evidence="6">
    <location>
        <begin position="87"/>
        <end position="113"/>
    </location>
</feature>
<keyword evidence="2 6" id="KW-1003">Cell membrane</keyword>
<keyword evidence="9" id="KW-1185">Reference proteome</keyword>
<dbReference type="InterPro" id="IPR032694">
    <property type="entry name" value="CopC/D"/>
</dbReference>
<dbReference type="OrthoDB" id="5780104at2"/>
<dbReference type="AlphaFoldDB" id="A0A5B7YEM6"/>
<feature type="transmembrane region" description="Helical" evidence="6">
    <location>
        <begin position="46"/>
        <end position="67"/>
    </location>
</feature>